<evidence type="ECO:0000313" key="2">
    <source>
        <dbReference type="Proteomes" id="UP000247810"/>
    </source>
</evidence>
<gene>
    <name evidence="1" type="ORF">BO71DRAFT_429766</name>
</gene>
<reference evidence="1 2" key="1">
    <citation type="submission" date="2018-02" db="EMBL/GenBank/DDBJ databases">
        <title>The genomes of Aspergillus section Nigri reveals drivers in fungal speciation.</title>
        <authorList>
            <consortium name="DOE Joint Genome Institute"/>
            <person name="Vesth T.C."/>
            <person name="Nybo J."/>
            <person name="Theobald S."/>
            <person name="Brandl J."/>
            <person name="Frisvad J.C."/>
            <person name="Nielsen K.F."/>
            <person name="Lyhne E.K."/>
            <person name="Kogle M.E."/>
            <person name="Kuo A."/>
            <person name="Riley R."/>
            <person name="Clum A."/>
            <person name="Nolan M."/>
            <person name="Lipzen A."/>
            <person name="Salamov A."/>
            <person name="Henrissat B."/>
            <person name="Wiebenga A."/>
            <person name="De vries R.P."/>
            <person name="Grigoriev I.V."/>
            <person name="Mortensen U.H."/>
            <person name="Andersen M.R."/>
            <person name="Baker S.E."/>
        </authorList>
    </citation>
    <scope>NUCLEOTIDE SEQUENCE [LARGE SCALE GENOMIC DNA]</scope>
    <source>
        <strain evidence="1 2">CBS 707.79</strain>
    </source>
</reference>
<dbReference type="InterPro" id="IPR021858">
    <property type="entry name" value="Fun_TF"/>
</dbReference>
<protein>
    <submittedName>
        <fullName evidence="1">Uncharacterized protein</fullName>
    </submittedName>
</protein>
<dbReference type="Pfam" id="PF11951">
    <property type="entry name" value="Fungal_trans_2"/>
    <property type="match status" value="1"/>
</dbReference>
<evidence type="ECO:0000313" key="1">
    <source>
        <dbReference type="EMBL" id="PYH94666.1"/>
    </source>
</evidence>
<dbReference type="VEuPathDB" id="FungiDB:BO71DRAFT_429766"/>
<organism evidence="1 2">
    <name type="scientific">Aspergillus ellipticus CBS 707.79</name>
    <dbReference type="NCBI Taxonomy" id="1448320"/>
    <lineage>
        <taxon>Eukaryota</taxon>
        <taxon>Fungi</taxon>
        <taxon>Dikarya</taxon>
        <taxon>Ascomycota</taxon>
        <taxon>Pezizomycotina</taxon>
        <taxon>Eurotiomycetes</taxon>
        <taxon>Eurotiomycetidae</taxon>
        <taxon>Eurotiales</taxon>
        <taxon>Aspergillaceae</taxon>
        <taxon>Aspergillus</taxon>
        <taxon>Aspergillus subgen. Circumdati</taxon>
    </lineage>
</organism>
<dbReference type="AlphaFoldDB" id="A0A319DB69"/>
<proteinExistence type="predicted"/>
<dbReference type="STRING" id="1448320.A0A319DB69"/>
<keyword evidence="2" id="KW-1185">Reference proteome</keyword>
<dbReference type="EMBL" id="KZ825867">
    <property type="protein sequence ID" value="PYH94666.1"/>
    <property type="molecule type" value="Genomic_DNA"/>
</dbReference>
<accession>A0A319DB69</accession>
<sequence length="235" mass="26732">MAKTPLKGLVPAAIFEKLKYIDPVSSIDDTVEDAGMASFQSQWWDNLPDYQMHLFLREATEYSLRVDHLKDQSSGADELLRFMPHVAKLVDKIKGWQPHVSTVPSEYVESVQHFNDVWRLGMLCFVYSEIYAMGPGDDFMQECVEASLVPIQKLSWLQAALFPVFMIAVHAHTEESREIFCFKLTEMHAALGFQAPLSVVSILRNLWERSDGTGAGKAQWREVIRDLGIELNILL</sequence>
<dbReference type="OrthoDB" id="5419315at2759"/>
<name>A0A319DB69_9EURO</name>
<dbReference type="Proteomes" id="UP000247810">
    <property type="component" value="Unassembled WGS sequence"/>
</dbReference>